<dbReference type="Proteomes" id="UP000294692">
    <property type="component" value="Unassembled WGS sequence"/>
</dbReference>
<proteinExistence type="predicted"/>
<gene>
    <name evidence="1" type="ORF">EV686_104163</name>
</gene>
<comment type="caution">
    <text evidence="1">The sequence shown here is derived from an EMBL/GenBank/DDBJ whole genome shotgun (WGS) entry which is preliminary data.</text>
</comment>
<accession>A0A4R3V9C6</accession>
<evidence type="ECO:0000313" key="1">
    <source>
        <dbReference type="EMBL" id="TCU99064.1"/>
    </source>
</evidence>
<protein>
    <submittedName>
        <fullName evidence="1">Uncharacterized protein</fullName>
    </submittedName>
</protein>
<dbReference type="RefSeq" id="WP_243650833.1">
    <property type="nucleotide sequence ID" value="NZ_JBHRVM010000001.1"/>
</dbReference>
<evidence type="ECO:0000313" key="2">
    <source>
        <dbReference type="Proteomes" id="UP000294692"/>
    </source>
</evidence>
<organism evidence="1 2">
    <name type="scientific">Paracandidimonas soli</name>
    <dbReference type="NCBI Taxonomy" id="1917182"/>
    <lineage>
        <taxon>Bacteria</taxon>
        <taxon>Pseudomonadati</taxon>
        <taxon>Pseudomonadota</taxon>
        <taxon>Betaproteobacteria</taxon>
        <taxon>Burkholderiales</taxon>
        <taxon>Alcaligenaceae</taxon>
        <taxon>Paracandidimonas</taxon>
    </lineage>
</organism>
<keyword evidence="2" id="KW-1185">Reference proteome</keyword>
<reference evidence="1 2" key="1">
    <citation type="submission" date="2019-03" db="EMBL/GenBank/DDBJ databases">
        <title>Genomic Encyclopedia of Type Strains, Phase IV (KMG-IV): sequencing the most valuable type-strain genomes for metagenomic binning, comparative biology and taxonomic classification.</title>
        <authorList>
            <person name="Goeker M."/>
        </authorList>
    </citation>
    <scope>NUCLEOTIDE SEQUENCE [LARGE SCALE GENOMIC DNA]</scope>
    <source>
        <strain evidence="1 2">DSM 100048</strain>
    </source>
</reference>
<dbReference type="AlphaFoldDB" id="A0A4R3V9C6"/>
<sequence length="76" mass="8563">MPIALQYRPVLIDTLISNERVNSYQSVFQPANDVELMGVYLWNSYVCGTLYPLIGAVEITLRNAIDQALACRNQSK</sequence>
<dbReference type="EMBL" id="SMBX01000004">
    <property type="protein sequence ID" value="TCU99064.1"/>
    <property type="molecule type" value="Genomic_DNA"/>
</dbReference>
<name>A0A4R3V9C6_9BURK</name>